<dbReference type="PANTHER" id="PTHR11255:SF109">
    <property type="entry name" value="DIACYLGLYCEROL KINASE ETA"/>
    <property type="match status" value="1"/>
</dbReference>
<dbReference type="AlphaFoldDB" id="A0AAD9N1B7"/>
<proteinExistence type="predicted"/>
<reference evidence="3" key="1">
    <citation type="journal article" date="2023" name="Mol. Biol. Evol.">
        <title>Third-Generation Sequencing Reveals the Adaptive Role of the Epigenome in Three Deep-Sea Polychaetes.</title>
        <authorList>
            <person name="Perez M."/>
            <person name="Aroh O."/>
            <person name="Sun Y."/>
            <person name="Lan Y."/>
            <person name="Juniper S.K."/>
            <person name="Young C.R."/>
            <person name="Angers B."/>
            <person name="Qian P.Y."/>
        </authorList>
    </citation>
    <scope>NUCLEOTIDE SEQUENCE</scope>
    <source>
        <strain evidence="3">P08H-3</strain>
    </source>
</reference>
<feature type="signal peptide" evidence="1">
    <location>
        <begin position="1"/>
        <end position="18"/>
    </location>
</feature>
<dbReference type="Proteomes" id="UP001208570">
    <property type="component" value="Unassembled WGS sequence"/>
</dbReference>
<protein>
    <recommendedName>
        <fullName evidence="2">PH domain-containing protein</fullName>
    </recommendedName>
</protein>
<dbReference type="PANTHER" id="PTHR11255">
    <property type="entry name" value="DIACYLGLYCEROL KINASE"/>
    <property type="match status" value="1"/>
</dbReference>
<sequence>MIALWLLFWADYLRIIHAADDRAVPASAAILEGFNCDHSLSRRVITPFRNLVLCADSRKEMEEWITALRSAASREFYDPNPDHRELLSGYHNWYACSHARPTYCNVCREALSGVTSHGLSCEESQTTHIHLHDMIGDDLHSDDLLTRDPVAGAPPSAVIRPSRSMDRCLTSRYDRSSILIDDVPVTSSSARHMGRLCRVEVQIGRWHIRVCKFKVHKRCATRAPANCKWTTLASIGKAIIEDEDGLRHVEAYKLGLTKCHGPPLDVITSLGLCNDTETIRWRYPVMAYQPLPEAAFWIVWQ</sequence>
<accession>A0AAD9N1B7</accession>
<dbReference type="InterPro" id="IPR037607">
    <property type="entry name" value="DGK"/>
</dbReference>
<dbReference type="Gene3D" id="3.30.60.20">
    <property type="match status" value="1"/>
</dbReference>
<dbReference type="Gene3D" id="2.30.29.30">
    <property type="entry name" value="Pleckstrin-homology domain (PH domain)/Phosphotyrosine-binding domain (PTB)"/>
    <property type="match status" value="1"/>
</dbReference>
<feature type="domain" description="PH" evidence="2">
    <location>
        <begin position="1"/>
        <end position="73"/>
    </location>
</feature>
<dbReference type="InterPro" id="IPR001849">
    <property type="entry name" value="PH_domain"/>
</dbReference>
<keyword evidence="1" id="KW-0732">Signal</keyword>
<dbReference type="GO" id="GO:0007165">
    <property type="term" value="P:signal transduction"/>
    <property type="evidence" value="ECO:0007669"/>
    <property type="project" value="InterPro"/>
</dbReference>
<dbReference type="EMBL" id="JAODUP010000365">
    <property type="protein sequence ID" value="KAK2151391.1"/>
    <property type="molecule type" value="Genomic_DNA"/>
</dbReference>
<dbReference type="GO" id="GO:0004143">
    <property type="term" value="F:ATP-dependent diacylglycerol kinase activity"/>
    <property type="evidence" value="ECO:0007669"/>
    <property type="project" value="InterPro"/>
</dbReference>
<dbReference type="SUPFAM" id="SSF50729">
    <property type="entry name" value="PH domain-like"/>
    <property type="match status" value="1"/>
</dbReference>
<dbReference type="GO" id="GO:0005886">
    <property type="term" value="C:plasma membrane"/>
    <property type="evidence" value="ECO:0007669"/>
    <property type="project" value="TreeGrafter"/>
</dbReference>
<name>A0AAD9N1B7_9ANNE</name>
<evidence type="ECO:0000313" key="4">
    <source>
        <dbReference type="Proteomes" id="UP001208570"/>
    </source>
</evidence>
<evidence type="ECO:0000259" key="2">
    <source>
        <dbReference type="PROSITE" id="PS50003"/>
    </source>
</evidence>
<evidence type="ECO:0000313" key="3">
    <source>
        <dbReference type="EMBL" id="KAK2151391.1"/>
    </source>
</evidence>
<evidence type="ECO:0000256" key="1">
    <source>
        <dbReference type="SAM" id="SignalP"/>
    </source>
</evidence>
<gene>
    <name evidence="3" type="ORF">LSH36_365g05034</name>
</gene>
<comment type="caution">
    <text evidence="3">The sequence shown here is derived from an EMBL/GenBank/DDBJ whole genome shotgun (WGS) entry which is preliminary data.</text>
</comment>
<keyword evidence="4" id="KW-1185">Reference proteome</keyword>
<feature type="chain" id="PRO_5042152756" description="PH domain-containing protein" evidence="1">
    <location>
        <begin position="19"/>
        <end position="301"/>
    </location>
</feature>
<dbReference type="InterPro" id="IPR011993">
    <property type="entry name" value="PH-like_dom_sf"/>
</dbReference>
<dbReference type="PROSITE" id="PS50003">
    <property type="entry name" value="PH_DOMAIN"/>
    <property type="match status" value="1"/>
</dbReference>
<organism evidence="3 4">
    <name type="scientific">Paralvinella palmiformis</name>
    <dbReference type="NCBI Taxonomy" id="53620"/>
    <lineage>
        <taxon>Eukaryota</taxon>
        <taxon>Metazoa</taxon>
        <taxon>Spiralia</taxon>
        <taxon>Lophotrochozoa</taxon>
        <taxon>Annelida</taxon>
        <taxon>Polychaeta</taxon>
        <taxon>Sedentaria</taxon>
        <taxon>Canalipalpata</taxon>
        <taxon>Terebellida</taxon>
        <taxon>Terebelliformia</taxon>
        <taxon>Alvinellidae</taxon>
        <taxon>Paralvinella</taxon>
    </lineage>
</organism>